<dbReference type="RefSeq" id="XP_047739459.1">
    <property type="nucleotide sequence ID" value="XM_047883503.1"/>
</dbReference>
<proteinExistence type="predicted"/>
<feature type="signal peptide" evidence="1">
    <location>
        <begin position="1"/>
        <end position="16"/>
    </location>
</feature>
<gene>
    <name evidence="3" type="primary">LOC125178825</name>
</gene>
<organism evidence="2 3">
    <name type="scientific">Hyalella azteca</name>
    <name type="common">Amphipod</name>
    <dbReference type="NCBI Taxonomy" id="294128"/>
    <lineage>
        <taxon>Eukaryota</taxon>
        <taxon>Metazoa</taxon>
        <taxon>Ecdysozoa</taxon>
        <taxon>Arthropoda</taxon>
        <taxon>Crustacea</taxon>
        <taxon>Multicrustacea</taxon>
        <taxon>Malacostraca</taxon>
        <taxon>Eumalacostraca</taxon>
        <taxon>Peracarida</taxon>
        <taxon>Amphipoda</taxon>
        <taxon>Senticaudata</taxon>
        <taxon>Talitrida</taxon>
        <taxon>Talitroidea</taxon>
        <taxon>Hyalellidae</taxon>
        <taxon>Hyalella</taxon>
    </lineage>
</organism>
<protein>
    <submittedName>
        <fullName evidence="3">Uncharacterized protein LOC125178825</fullName>
    </submittedName>
</protein>
<keyword evidence="1" id="KW-0732">Signal</keyword>
<sequence length="228" mass="24733">MRLLLLCLLVVGTAWGTHLMYRVHFRNACLCPAFIRSSLRTGSAARCATYASAESSPAFVFCEGEAADCSLATSNYTVGTWISSGQSCLLYSSYPPPPPPPPQPQGTKLFKLSAATTSARSMTSLSGQDLCAAEGLQLAVVTSAAEQQQVHDQVGAEILRRCYNMCLAWFWLDSSLHWADGSLLNQCQVTIKNPGSTPACFYQDYGTTGLFRYPCTIEALPVVCQTYQ</sequence>
<evidence type="ECO:0000256" key="1">
    <source>
        <dbReference type="SAM" id="SignalP"/>
    </source>
</evidence>
<dbReference type="KEGG" id="hazt:125178825"/>
<dbReference type="OrthoDB" id="6394779at2759"/>
<dbReference type="InterPro" id="IPR016187">
    <property type="entry name" value="CTDL_fold"/>
</dbReference>
<feature type="chain" id="PRO_5037262530" evidence="1">
    <location>
        <begin position="17"/>
        <end position="228"/>
    </location>
</feature>
<name>A0A979FQS1_HYAAZ</name>
<dbReference type="InterPro" id="IPR016186">
    <property type="entry name" value="C-type_lectin-like/link_sf"/>
</dbReference>
<accession>A0A979FQS1</accession>
<evidence type="ECO:0000313" key="2">
    <source>
        <dbReference type="Proteomes" id="UP000694843"/>
    </source>
</evidence>
<dbReference type="AlphaFoldDB" id="A0A979FQS1"/>
<dbReference type="Proteomes" id="UP000694843">
    <property type="component" value="Unplaced"/>
</dbReference>
<dbReference type="SUPFAM" id="SSF56436">
    <property type="entry name" value="C-type lectin-like"/>
    <property type="match status" value="1"/>
</dbReference>
<keyword evidence="2" id="KW-1185">Reference proteome</keyword>
<dbReference type="Gene3D" id="3.10.100.10">
    <property type="entry name" value="Mannose-Binding Protein A, subunit A"/>
    <property type="match status" value="1"/>
</dbReference>
<evidence type="ECO:0000313" key="3">
    <source>
        <dbReference type="RefSeq" id="XP_047739459.1"/>
    </source>
</evidence>
<dbReference type="GeneID" id="125178825"/>
<reference evidence="3" key="1">
    <citation type="submission" date="2025-08" db="UniProtKB">
        <authorList>
            <consortium name="RefSeq"/>
        </authorList>
    </citation>
    <scope>IDENTIFICATION</scope>
    <source>
        <tissue evidence="3">Whole organism</tissue>
    </source>
</reference>